<accession>A0A9D1DTY6</accession>
<protein>
    <submittedName>
        <fullName evidence="2">Membrane lipoprotein lipid attachment site-containing protein</fullName>
    </submittedName>
</protein>
<evidence type="ECO:0000256" key="1">
    <source>
        <dbReference type="SAM" id="SignalP"/>
    </source>
</evidence>
<comment type="caution">
    <text evidence="2">The sequence shown here is derived from an EMBL/GenBank/DDBJ whole genome shotgun (WGS) entry which is preliminary data.</text>
</comment>
<evidence type="ECO:0000313" key="3">
    <source>
        <dbReference type="Proteomes" id="UP000824232"/>
    </source>
</evidence>
<proteinExistence type="predicted"/>
<sequence length="225" mass="26465">MKKKIILLIIAVLTLTGCTNLTNMSIDEVVDVMLESDTNLSNNVFEGYEYYIPKGLKLLEKDEYNASLKDEYNNTYYFYIDVVSYYNKEEADYKVNKKAYFSKELNYNKKKGYLEITKIEDTDRYFIEYMYNYGKIEAFVKENEIKSAIINMSSILKSLEFNRTVLESLIGNNVLNYKEDTYDVMKPKGSTATKDTYLEYEEKYGIYEGYGDKNTSEDRIEIEEN</sequence>
<feature type="chain" id="PRO_5039259423" evidence="1">
    <location>
        <begin position="22"/>
        <end position="225"/>
    </location>
</feature>
<dbReference type="Proteomes" id="UP000824232">
    <property type="component" value="Unassembled WGS sequence"/>
</dbReference>
<keyword evidence="1" id="KW-0732">Signal</keyword>
<dbReference type="EMBL" id="DVHC01000025">
    <property type="protein sequence ID" value="HIR58846.1"/>
    <property type="molecule type" value="Genomic_DNA"/>
</dbReference>
<evidence type="ECO:0000313" key="2">
    <source>
        <dbReference type="EMBL" id="HIR58846.1"/>
    </source>
</evidence>
<dbReference type="PROSITE" id="PS51257">
    <property type="entry name" value="PROKAR_LIPOPROTEIN"/>
    <property type="match status" value="1"/>
</dbReference>
<gene>
    <name evidence="2" type="ORF">IAB38_02240</name>
</gene>
<name>A0A9D1DTY6_9FIRM</name>
<feature type="signal peptide" evidence="1">
    <location>
        <begin position="1"/>
        <end position="21"/>
    </location>
</feature>
<keyword evidence="2" id="KW-0449">Lipoprotein</keyword>
<reference evidence="2" key="1">
    <citation type="submission" date="2020-10" db="EMBL/GenBank/DDBJ databases">
        <authorList>
            <person name="Gilroy R."/>
        </authorList>
    </citation>
    <scope>NUCLEOTIDE SEQUENCE</scope>
    <source>
        <strain evidence="2">CHK184-20233</strain>
    </source>
</reference>
<reference evidence="2" key="2">
    <citation type="journal article" date="2021" name="PeerJ">
        <title>Extensive microbial diversity within the chicken gut microbiome revealed by metagenomics and culture.</title>
        <authorList>
            <person name="Gilroy R."/>
            <person name="Ravi A."/>
            <person name="Getino M."/>
            <person name="Pursley I."/>
            <person name="Horton D.L."/>
            <person name="Alikhan N.F."/>
            <person name="Baker D."/>
            <person name="Gharbi K."/>
            <person name="Hall N."/>
            <person name="Watson M."/>
            <person name="Adriaenssens E.M."/>
            <person name="Foster-Nyarko E."/>
            <person name="Jarju S."/>
            <person name="Secka A."/>
            <person name="Antonio M."/>
            <person name="Oren A."/>
            <person name="Chaudhuri R.R."/>
            <person name="La Ragione R."/>
            <person name="Hildebrand F."/>
            <person name="Pallen M.J."/>
        </authorList>
    </citation>
    <scope>NUCLEOTIDE SEQUENCE</scope>
    <source>
        <strain evidence="2">CHK184-20233</strain>
    </source>
</reference>
<dbReference type="AlphaFoldDB" id="A0A9D1DTY6"/>
<organism evidence="2 3">
    <name type="scientific">Candidatus Onthousia excrementipullorum</name>
    <dbReference type="NCBI Taxonomy" id="2840884"/>
    <lineage>
        <taxon>Bacteria</taxon>
        <taxon>Bacillati</taxon>
        <taxon>Bacillota</taxon>
        <taxon>Bacilli</taxon>
        <taxon>Candidatus Onthousia</taxon>
    </lineage>
</organism>